<dbReference type="WBParaSite" id="ECPE_0000428001-mRNA-1">
    <property type="protein sequence ID" value="ECPE_0000428001-mRNA-1"/>
    <property type="gene ID" value="ECPE_0000428001"/>
</dbReference>
<dbReference type="GO" id="GO:0016020">
    <property type="term" value="C:membrane"/>
    <property type="evidence" value="ECO:0007669"/>
    <property type="project" value="GOC"/>
</dbReference>
<feature type="transmembrane region" description="Helical" evidence="3">
    <location>
        <begin position="20"/>
        <end position="37"/>
    </location>
</feature>
<keyword evidence="3" id="KW-0472">Membrane</keyword>
<evidence type="ECO:0000313" key="4">
    <source>
        <dbReference type="EMBL" id="VDP72109.1"/>
    </source>
</evidence>
<dbReference type="OrthoDB" id="440160at2759"/>
<sequence length="263" mass="29847">MRYTSTFTCLKLVTLLPKCLSAFFLGALLSIIWVSFYSPPRGRRPTRGQTFPSPVLLVTAHPDDEAMFFAPILLRLKDSGATVDLLCLSTGDFEGLGDVRVDELTDCAERLGLREVRVISSNQFPDDPRVEWPQARIEEVVRTVASEFQSRSIITFDQYGVSLHPNHCAIARSLLNARLRVGPDQLPLPLFCLISFPVYRKYCALVDLILSIIVPTTGTIYVPFHLISTSYTAMLAHRSQLVWFRWLYVAFSVYMYKNSFIRV</sequence>
<evidence type="ECO:0000313" key="5">
    <source>
        <dbReference type="Proteomes" id="UP000272942"/>
    </source>
</evidence>
<reference evidence="6" key="1">
    <citation type="submission" date="2016-06" db="UniProtKB">
        <authorList>
            <consortium name="WormBaseParasite"/>
        </authorList>
    </citation>
    <scope>IDENTIFICATION</scope>
</reference>
<protein>
    <recommendedName>
        <fullName evidence="2">N-acetylglucosaminylphosphatidylinositol deacetylase</fullName>
        <ecNumber evidence="2">3.5.1.89</ecNumber>
    </recommendedName>
</protein>
<keyword evidence="5" id="KW-1185">Reference proteome</keyword>
<accession>A0A183ABD6</accession>
<dbReference type="Proteomes" id="UP000272942">
    <property type="component" value="Unassembled WGS sequence"/>
</dbReference>
<evidence type="ECO:0000256" key="1">
    <source>
        <dbReference type="ARBA" id="ARBA00006066"/>
    </source>
</evidence>
<evidence type="ECO:0000256" key="3">
    <source>
        <dbReference type="SAM" id="Phobius"/>
    </source>
</evidence>
<organism evidence="6">
    <name type="scientific">Echinostoma caproni</name>
    <dbReference type="NCBI Taxonomy" id="27848"/>
    <lineage>
        <taxon>Eukaryota</taxon>
        <taxon>Metazoa</taxon>
        <taxon>Spiralia</taxon>
        <taxon>Lophotrochozoa</taxon>
        <taxon>Platyhelminthes</taxon>
        <taxon>Trematoda</taxon>
        <taxon>Digenea</taxon>
        <taxon>Plagiorchiida</taxon>
        <taxon>Echinostomata</taxon>
        <taxon>Echinostomatoidea</taxon>
        <taxon>Echinostomatidae</taxon>
        <taxon>Echinostoma</taxon>
    </lineage>
</organism>
<dbReference type="InterPro" id="IPR024078">
    <property type="entry name" value="LmbE-like_dom_sf"/>
</dbReference>
<dbReference type="PANTHER" id="PTHR12993">
    <property type="entry name" value="N-ACETYLGLUCOSAMINYL-PHOSPHATIDYLINOSITOL DE-N-ACETYLASE-RELATED"/>
    <property type="match status" value="1"/>
</dbReference>
<keyword evidence="3" id="KW-1133">Transmembrane helix</keyword>
<dbReference type="Gene3D" id="3.40.50.10320">
    <property type="entry name" value="LmbE-like"/>
    <property type="match status" value="1"/>
</dbReference>
<dbReference type="PANTHER" id="PTHR12993:SF11">
    <property type="entry name" value="N-ACETYLGLUCOSAMINYL-PHOSPHATIDYLINOSITOL DE-N-ACETYLASE"/>
    <property type="match status" value="1"/>
</dbReference>
<dbReference type="InterPro" id="IPR003737">
    <property type="entry name" value="GlcNAc_PI_deacetylase-related"/>
</dbReference>
<dbReference type="UniPathway" id="UPA00196"/>
<gene>
    <name evidence="4" type="ORF">ECPE_LOCUS4271</name>
</gene>
<keyword evidence="3" id="KW-0812">Transmembrane</keyword>
<feature type="transmembrane region" description="Helical" evidence="3">
    <location>
        <begin position="202"/>
        <end position="222"/>
    </location>
</feature>
<comment type="similarity">
    <text evidence="1">Belongs to the PIGL family.</text>
</comment>
<evidence type="ECO:0000256" key="2">
    <source>
        <dbReference type="ARBA" id="ARBA00012176"/>
    </source>
</evidence>
<feature type="transmembrane region" description="Helical" evidence="3">
    <location>
        <begin position="242"/>
        <end position="260"/>
    </location>
</feature>
<dbReference type="SUPFAM" id="SSF102588">
    <property type="entry name" value="LmbE-like"/>
    <property type="match status" value="1"/>
</dbReference>
<name>A0A183ABD6_9TREM</name>
<dbReference type="EMBL" id="UZAN01041141">
    <property type="protein sequence ID" value="VDP72109.1"/>
    <property type="molecule type" value="Genomic_DNA"/>
</dbReference>
<dbReference type="GO" id="GO:0006506">
    <property type="term" value="P:GPI anchor biosynthetic process"/>
    <property type="evidence" value="ECO:0007669"/>
    <property type="project" value="UniProtKB-UniPathway"/>
</dbReference>
<proteinExistence type="inferred from homology"/>
<reference evidence="4 5" key="2">
    <citation type="submission" date="2018-11" db="EMBL/GenBank/DDBJ databases">
        <authorList>
            <consortium name="Pathogen Informatics"/>
        </authorList>
    </citation>
    <scope>NUCLEOTIDE SEQUENCE [LARGE SCALE GENOMIC DNA]</scope>
    <source>
        <strain evidence="4 5">Egypt</strain>
    </source>
</reference>
<dbReference type="GO" id="GO:0005783">
    <property type="term" value="C:endoplasmic reticulum"/>
    <property type="evidence" value="ECO:0007669"/>
    <property type="project" value="TreeGrafter"/>
</dbReference>
<evidence type="ECO:0000313" key="6">
    <source>
        <dbReference type="WBParaSite" id="ECPE_0000428001-mRNA-1"/>
    </source>
</evidence>
<dbReference type="AlphaFoldDB" id="A0A183ABD6"/>
<dbReference type="EC" id="3.5.1.89" evidence="2"/>
<dbReference type="Pfam" id="PF02585">
    <property type="entry name" value="PIG-L"/>
    <property type="match status" value="1"/>
</dbReference>
<dbReference type="GO" id="GO:0000225">
    <property type="term" value="F:N-acetylglucosaminylphosphatidylinositol deacetylase activity"/>
    <property type="evidence" value="ECO:0007669"/>
    <property type="project" value="UniProtKB-EC"/>
</dbReference>